<dbReference type="Proteomes" id="UP000325788">
    <property type="component" value="Unassembled WGS sequence"/>
</dbReference>
<evidence type="ECO:0000313" key="1">
    <source>
        <dbReference type="EMBL" id="KAB1859823.1"/>
    </source>
</evidence>
<dbReference type="RefSeq" id="WP_151503786.1">
    <property type="nucleotide sequence ID" value="NZ_VXLD01000001.1"/>
</dbReference>
<dbReference type="AlphaFoldDB" id="A0A5N4WVP3"/>
<gene>
    <name evidence="1" type="ORF">F4W09_01495</name>
</gene>
<dbReference type="EMBL" id="VXLD01000001">
    <property type="protein sequence ID" value="KAB1859823.1"/>
    <property type="molecule type" value="Genomic_DNA"/>
</dbReference>
<name>A0A5N4WVP3_9GAMM</name>
<sequence>MNTLSIPEIFSQFSYYQENYLSLIQQPELYYTAVEGAFVSVRPFATVQLYLGDLLQLWFSEKWLVESERESWIATYFSEQTEAQERVYIYALEGKLWSKSLQAQAWSKSQHASCTIQLERTLKYYCYYKALTAPQSKLKSVQKTFHHA</sequence>
<organism evidence="1 2">
    <name type="scientific">Acinetobacter tandoii</name>
    <dbReference type="NCBI Taxonomy" id="202954"/>
    <lineage>
        <taxon>Bacteria</taxon>
        <taxon>Pseudomonadati</taxon>
        <taxon>Pseudomonadota</taxon>
        <taxon>Gammaproteobacteria</taxon>
        <taxon>Moraxellales</taxon>
        <taxon>Moraxellaceae</taxon>
        <taxon>Acinetobacter</taxon>
    </lineage>
</organism>
<reference evidence="1 2" key="1">
    <citation type="submission" date="2019-09" db="EMBL/GenBank/DDBJ databases">
        <title>Draft genome sequence of Acinetobacter tandoii W4-4-4 isolated from environmental water sample.</title>
        <authorList>
            <person name="Wee S.K."/>
            <person name="Yan B."/>
            <person name="Mustaffa S.B."/>
            <person name="Yap E.P.H."/>
        </authorList>
    </citation>
    <scope>NUCLEOTIDE SEQUENCE [LARGE SCALE GENOMIC DNA]</scope>
    <source>
        <strain evidence="1 2">W4-4-4</strain>
    </source>
</reference>
<proteinExistence type="predicted"/>
<comment type="caution">
    <text evidence="1">The sequence shown here is derived from an EMBL/GenBank/DDBJ whole genome shotgun (WGS) entry which is preliminary data.</text>
</comment>
<accession>A0A5N4WVP3</accession>
<protein>
    <submittedName>
        <fullName evidence="1">Uncharacterized protein</fullName>
    </submittedName>
</protein>
<evidence type="ECO:0000313" key="2">
    <source>
        <dbReference type="Proteomes" id="UP000325788"/>
    </source>
</evidence>